<reference evidence="1" key="1">
    <citation type="submission" date="2019-08" db="EMBL/GenBank/DDBJ databases">
        <authorList>
            <person name="Kucharzyk K."/>
            <person name="Murdoch R.W."/>
            <person name="Higgins S."/>
            <person name="Loffler F."/>
        </authorList>
    </citation>
    <scope>NUCLEOTIDE SEQUENCE</scope>
</reference>
<name>A0A645GR78_9ZZZZ</name>
<comment type="caution">
    <text evidence="1">The sequence shown here is derived from an EMBL/GenBank/DDBJ whole genome shotgun (WGS) entry which is preliminary data.</text>
</comment>
<dbReference type="AlphaFoldDB" id="A0A645GR78"/>
<dbReference type="EMBL" id="VSSQ01079778">
    <property type="protein sequence ID" value="MPN29205.1"/>
    <property type="molecule type" value="Genomic_DNA"/>
</dbReference>
<accession>A0A645GR78</accession>
<proteinExistence type="predicted"/>
<evidence type="ECO:0000313" key="1">
    <source>
        <dbReference type="EMBL" id="MPN29205.1"/>
    </source>
</evidence>
<organism evidence="1">
    <name type="scientific">bioreactor metagenome</name>
    <dbReference type="NCBI Taxonomy" id="1076179"/>
    <lineage>
        <taxon>unclassified sequences</taxon>
        <taxon>metagenomes</taxon>
        <taxon>ecological metagenomes</taxon>
    </lineage>
</organism>
<protein>
    <submittedName>
        <fullName evidence="1">Uncharacterized protein</fullName>
    </submittedName>
</protein>
<sequence length="123" mass="14000">MNIEILKQVAVNLLCQLPERACRQNFLLFLGEDQVPLDTRYPDPCVKDEIRRIADPFLHIMHVVFVCVGFDDPDDRLKFDFFLPIFRNVIQGPIAGSVPQQLADAVESHPPFVCLIPIQKIAS</sequence>
<gene>
    <name evidence="1" type="ORF">SDC9_176656</name>
</gene>